<evidence type="ECO:0000256" key="7">
    <source>
        <dbReference type="HAMAP-Rule" id="MF_01683"/>
    </source>
</evidence>
<feature type="binding site" evidence="7">
    <location>
        <position position="56"/>
    </location>
    <ligand>
        <name>ATP</name>
        <dbReference type="ChEBI" id="CHEBI:30616"/>
    </ligand>
</feature>
<gene>
    <name evidence="7" type="primary">mtnK</name>
    <name evidence="9" type="ORF">D7M11_09520</name>
</gene>
<name>A0A3B0CKX9_9BACL</name>
<feature type="binding site" evidence="7">
    <location>
        <position position="39"/>
    </location>
    <ligand>
        <name>ATP</name>
        <dbReference type="ChEBI" id="CHEBI:30616"/>
    </ligand>
</feature>
<comment type="function">
    <text evidence="7">Catalyzes the phosphorylation of methylthioribose into methylthioribose-1-phosphate.</text>
</comment>
<dbReference type="SUPFAM" id="SSF56112">
    <property type="entry name" value="Protein kinase-like (PK-like)"/>
    <property type="match status" value="1"/>
</dbReference>
<dbReference type="NCBIfam" id="TIGR01767">
    <property type="entry name" value="MTRK"/>
    <property type="match status" value="1"/>
</dbReference>
<sequence>MAYYILTQKDAVEYARGIKDIFPDGAQLIVREIGDGNLNHVFHISDSESGRSLIVKQALPYAKMIGESVPLSLDRVRIEKEALSVQRELCPDLTPKLYGYEPDLALMAMEDLSDHTLVRLGLMERGRFPLFAGQIGAYLAQMSFFTSDLFMEQQEKKRLMKAFMNPELCNITEDIIFYAPYTKSRMNRFEPRIRDAVESIWADAELHLEAMLLREKFLTNAQALLHGDLHTDNIFIKPDSAKVIDPEFAYYGPIGFDIGTLIANLLLNYSGQEGWSKDETERIVYRRYLLDTVRDLWTQFELRFRELWNGHIADRMAKTKGYQNLYVSRLLQDTVGFAGVLTVCRVYGFIHVADIDHIDDATARERAQRIALEIGVSLIKRNRYARSIEEVLDIALEAVNER</sequence>
<evidence type="ECO:0000256" key="6">
    <source>
        <dbReference type="ARBA" id="ARBA00022840"/>
    </source>
</evidence>
<evidence type="ECO:0000256" key="2">
    <source>
        <dbReference type="ARBA" id="ARBA00011738"/>
    </source>
</evidence>
<dbReference type="UniPathway" id="UPA00904">
    <property type="reaction ID" value="UER00872"/>
</dbReference>
<accession>A0A3B0CKX9</accession>
<feature type="binding site" evidence="7">
    <location>
        <position position="228"/>
    </location>
    <ligand>
        <name>substrate</name>
    </ligand>
</feature>
<feature type="domain" description="Aminoglycoside phosphotransferase" evidence="8">
    <location>
        <begin position="30"/>
        <end position="263"/>
    </location>
</feature>
<proteinExistence type="inferred from homology"/>
<evidence type="ECO:0000313" key="9">
    <source>
        <dbReference type="EMBL" id="RKN85388.1"/>
    </source>
</evidence>
<dbReference type="Gene3D" id="3.30.200.20">
    <property type="entry name" value="Phosphorylase Kinase, domain 1"/>
    <property type="match status" value="1"/>
</dbReference>
<dbReference type="Gene3D" id="3.90.1200.10">
    <property type="match status" value="1"/>
</dbReference>
<feature type="binding site" evidence="7">
    <location>
        <begin position="110"/>
        <end position="112"/>
    </location>
    <ligand>
        <name>ATP</name>
        <dbReference type="ChEBI" id="CHEBI:30616"/>
    </ligand>
</feature>
<evidence type="ECO:0000259" key="8">
    <source>
        <dbReference type="Pfam" id="PF01636"/>
    </source>
</evidence>
<keyword evidence="5 7" id="KW-0418">Kinase</keyword>
<keyword evidence="10" id="KW-1185">Reference proteome</keyword>
<dbReference type="EMBL" id="RBAH01000005">
    <property type="protein sequence ID" value="RKN85388.1"/>
    <property type="molecule type" value="Genomic_DNA"/>
</dbReference>
<dbReference type="RefSeq" id="WP_120747040.1">
    <property type="nucleotide sequence ID" value="NZ_RBAH01000005.1"/>
</dbReference>
<evidence type="ECO:0000256" key="1">
    <source>
        <dbReference type="ARBA" id="ARBA00010165"/>
    </source>
</evidence>
<dbReference type="EC" id="2.7.1.100" evidence="7"/>
<evidence type="ECO:0000256" key="5">
    <source>
        <dbReference type="ARBA" id="ARBA00022777"/>
    </source>
</evidence>
<dbReference type="InterPro" id="IPR009212">
    <property type="entry name" value="Methylthioribose_kinase"/>
</dbReference>
<comment type="caution">
    <text evidence="9">The sequence shown here is derived from an EMBL/GenBank/DDBJ whole genome shotgun (WGS) entry which is preliminary data.</text>
</comment>
<keyword evidence="3 7" id="KW-0808">Transferase</keyword>
<keyword evidence="7" id="KW-0486">Methionine biosynthesis</keyword>
<keyword evidence="6 7" id="KW-0067">ATP-binding</keyword>
<evidence type="ECO:0000256" key="4">
    <source>
        <dbReference type="ARBA" id="ARBA00022741"/>
    </source>
</evidence>
<evidence type="ECO:0000256" key="3">
    <source>
        <dbReference type="ARBA" id="ARBA00022679"/>
    </source>
</evidence>
<keyword evidence="7" id="KW-0028">Amino-acid biosynthesis</keyword>
<feature type="binding site" evidence="7">
    <location>
        <begin position="245"/>
        <end position="247"/>
    </location>
    <ligand>
        <name>ATP</name>
        <dbReference type="ChEBI" id="CHEBI:30616"/>
    </ligand>
</feature>
<comment type="pathway">
    <text evidence="7">Amino-acid biosynthesis; L-methionine biosynthesis via salvage pathway; S-methyl-5-thio-alpha-D-ribose 1-phosphate from S-methyl-5'-thioadenosine (hydrolase route): step 2/2.</text>
</comment>
<dbReference type="Pfam" id="PF01636">
    <property type="entry name" value="APH"/>
    <property type="match status" value="1"/>
</dbReference>
<dbReference type="OrthoDB" id="9777791at2"/>
<dbReference type="GO" id="GO:0046522">
    <property type="term" value="F:S-methyl-5-thioribose kinase activity"/>
    <property type="evidence" value="ECO:0007669"/>
    <property type="project" value="UniProtKB-UniRule"/>
</dbReference>
<dbReference type="PANTHER" id="PTHR34273">
    <property type="entry name" value="METHYLTHIORIBOSE KINASE"/>
    <property type="match status" value="1"/>
</dbReference>
<dbReference type="Proteomes" id="UP000282311">
    <property type="component" value="Unassembled WGS sequence"/>
</dbReference>
<dbReference type="HAMAP" id="MF_01683">
    <property type="entry name" value="Salvage_MtnK"/>
    <property type="match status" value="1"/>
</dbReference>
<protein>
    <recommendedName>
        <fullName evidence="7">Methylthioribose kinase</fullName>
        <shortName evidence="7">MTR kinase</shortName>
        <ecNumber evidence="7">2.7.1.100</ecNumber>
    </recommendedName>
</protein>
<dbReference type="InterPro" id="IPR002575">
    <property type="entry name" value="Aminoglycoside_PTrfase"/>
</dbReference>
<comment type="caution">
    <text evidence="7">Lacks conserved residue(s) required for the propagation of feature annotation.</text>
</comment>
<comment type="catalytic activity">
    <reaction evidence="7">
        <text>5-(methylsulfanyl)-D-ribose + ATP = 5-(methylsulfanyl)-alpha-D-ribose 1-phosphate + ADP + H(+)</text>
        <dbReference type="Rhea" id="RHEA:22312"/>
        <dbReference type="ChEBI" id="CHEBI:15378"/>
        <dbReference type="ChEBI" id="CHEBI:30616"/>
        <dbReference type="ChEBI" id="CHEBI:58533"/>
        <dbReference type="ChEBI" id="CHEBI:78440"/>
        <dbReference type="ChEBI" id="CHEBI:456216"/>
        <dbReference type="EC" id="2.7.1.100"/>
    </reaction>
</comment>
<dbReference type="InterPro" id="IPR011009">
    <property type="entry name" value="Kinase-like_dom_sf"/>
</dbReference>
<keyword evidence="4 7" id="KW-0547">Nucleotide-binding</keyword>
<comment type="subunit">
    <text evidence="2 7">Homodimer.</text>
</comment>
<dbReference type="GO" id="GO:0019509">
    <property type="term" value="P:L-methionine salvage from methylthioadenosine"/>
    <property type="evidence" value="ECO:0007669"/>
    <property type="project" value="UniProtKB-UniRule"/>
</dbReference>
<evidence type="ECO:0000313" key="10">
    <source>
        <dbReference type="Proteomes" id="UP000282311"/>
    </source>
</evidence>
<reference evidence="9 10" key="1">
    <citation type="journal article" date="2007" name="Int. J. Syst. Evol. Microbiol.">
        <title>Paenibacillus ginsengarvi sp. nov., isolated from soil from ginseng cultivation.</title>
        <authorList>
            <person name="Yoon M.H."/>
            <person name="Ten L.N."/>
            <person name="Im W.T."/>
        </authorList>
    </citation>
    <scope>NUCLEOTIDE SEQUENCE [LARGE SCALE GENOMIC DNA]</scope>
    <source>
        <strain evidence="9 10">KCTC 13059</strain>
    </source>
</reference>
<dbReference type="PANTHER" id="PTHR34273:SF2">
    <property type="entry name" value="METHYLTHIORIBOSE KINASE"/>
    <property type="match status" value="1"/>
</dbReference>
<dbReference type="AlphaFoldDB" id="A0A3B0CKX9"/>
<dbReference type="PIRSF" id="PIRSF031134">
    <property type="entry name" value="MTRK"/>
    <property type="match status" value="1"/>
</dbReference>
<comment type="similarity">
    <text evidence="1 7">Belongs to the methylthioribose kinase family.</text>
</comment>
<organism evidence="9 10">
    <name type="scientific">Paenibacillus ginsengarvi</name>
    <dbReference type="NCBI Taxonomy" id="400777"/>
    <lineage>
        <taxon>Bacteria</taxon>
        <taxon>Bacillati</taxon>
        <taxon>Bacillota</taxon>
        <taxon>Bacilli</taxon>
        <taxon>Bacillales</taxon>
        <taxon>Paenibacillaceae</taxon>
        <taxon>Paenibacillus</taxon>
    </lineage>
</organism>
<dbReference type="GO" id="GO:0005524">
    <property type="term" value="F:ATP binding"/>
    <property type="evidence" value="ECO:0007669"/>
    <property type="project" value="UniProtKB-UniRule"/>
</dbReference>